<protein>
    <recommendedName>
        <fullName evidence="6">Ribosomal RNA small subunit methyltransferase G</fullName>
        <ecNumber evidence="6">2.1.1.170</ecNumber>
    </recommendedName>
    <alternativeName>
        <fullName evidence="6">16S rRNA 7-methylguanosine methyltransferase</fullName>
        <shortName evidence="6">16S rRNA m7G methyltransferase</shortName>
    </alternativeName>
</protein>
<evidence type="ECO:0000256" key="5">
    <source>
        <dbReference type="ARBA" id="ARBA00022691"/>
    </source>
</evidence>
<dbReference type="HAMAP" id="MF_00074">
    <property type="entry name" value="16SrRNA_methyltr_G"/>
    <property type="match status" value="1"/>
</dbReference>
<comment type="similarity">
    <text evidence="6">Belongs to the methyltransferase superfamily. RNA methyltransferase RsmG family.</text>
</comment>
<dbReference type="PANTHER" id="PTHR31760:SF0">
    <property type="entry name" value="S-ADENOSYL-L-METHIONINE-DEPENDENT METHYLTRANSFERASES SUPERFAMILY PROTEIN"/>
    <property type="match status" value="1"/>
</dbReference>
<dbReference type="GO" id="GO:0070043">
    <property type="term" value="F:rRNA (guanine-N7-)-methyltransferase activity"/>
    <property type="evidence" value="ECO:0007669"/>
    <property type="project" value="UniProtKB-UniRule"/>
</dbReference>
<accession>A0A844H712</accession>
<comment type="subcellular location">
    <subcellularLocation>
        <location evidence="6">Cytoplasm</location>
    </subcellularLocation>
</comment>
<dbReference type="GO" id="GO:0005829">
    <property type="term" value="C:cytosol"/>
    <property type="evidence" value="ECO:0007669"/>
    <property type="project" value="TreeGrafter"/>
</dbReference>
<keyword evidence="2 6" id="KW-0698">rRNA processing</keyword>
<evidence type="ECO:0000313" key="8">
    <source>
        <dbReference type="Proteomes" id="UP000442533"/>
    </source>
</evidence>
<dbReference type="Proteomes" id="UP000442533">
    <property type="component" value="Unassembled WGS sequence"/>
</dbReference>
<proteinExistence type="inferred from homology"/>
<feature type="binding site" evidence="6">
    <location>
        <position position="126"/>
    </location>
    <ligand>
        <name>S-adenosyl-L-methionine</name>
        <dbReference type="ChEBI" id="CHEBI:59789"/>
    </ligand>
</feature>
<comment type="caution">
    <text evidence="7">The sequence shown here is derived from an EMBL/GenBank/DDBJ whole genome shotgun (WGS) entry which is preliminary data.</text>
</comment>
<keyword evidence="5 6" id="KW-0949">S-adenosyl-L-methionine</keyword>
<feature type="binding site" evidence="6">
    <location>
        <position position="66"/>
    </location>
    <ligand>
        <name>S-adenosyl-L-methionine</name>
        <dbReference type="ChEBI" id="CHEBI:59789"/>
    </ligand>
</feature>
<feature type="binding site" evidence="6">
    <location>
        <begin position="112"/>
        <end position="113"/>
    </location>
    <ligand>
        <name>S-adenosyl-L-methionine</name>
        <dbReference type="ChEBI" id="CHEBI:59789"/>
    </ligand>
</feature>
<evidence type="ECO:0000256" key="3">
    <source>
        <dbReference type="ARBA" id="ARBA00022603"/>
    </source>
</evidence>
<dbReference type="RefSeq" id="WP_155064974.1">
    <property type="nucleotide sequence ID" value="NZ_WMIF01000017.1"/>
</dbReference>
<dbReference type="PIRSF" id="PIRSF003078">
    <property type="entry name" value="GidB"/>
    <property type="match status" value="1"/>
</dbReference>
<dbReference type="OrthoDB" id="9808773at2"/>
<dbReference type="InterPro" id="IPR029063">
    <property type="entry name" value="SAM-dependent_MTases_sf"/>
</dbReference>
<dbReference type="SUPFAM" id="SSF53335">
    <property type="entry name" value="S-adenosyl-L-methionine-dependent methyltransferases"/>
    <property type="match status" value="1"/>
</dbReference>
<organism evidence="7 8">
    <name type="scientific">Paracoccus limosus</name>
    <dbReference type="NCBI Taxonomy" id="913252"/>
    <lineage>
        <taxon>Bacteria</taxon>
        <taxon>Pseudomonadati</taxon>
        <taxon>Pseudomonadota</taxon>
        <taxon>Alphaproteobacteria</taxon>
        <taxon>Rhodobacterales</taxon>
        <taxon>Paracoccaceae</taxon>
        <taxon>Paracoccus</taxon>
    </lineage>
</organism>
<dbReference type="NCBIfam" id="TIGR00138">
    <property type="entry name" value="rsmG_gidB"/>
    <property type="match status" value="1"/>
</dbReference>
<comment type="caution">
    <text evidence="6">Lacks conserved residue(s) required for the propagation of feature annotation.</text>
</comment>
<evidence type="ECO:0000256" key="4">
    <source>
        <dbReference type="ARBA" id="ARBA00022679"/>
    </source>
</evidence>
<evidence type="ECO:0000256" key="2">
    <source>
        <dbReference type="ARBA" id="ARBA00022552"/>
    </source>
</evidence>
<evidence type="ECO:0000256" key="6">
    <source>
        <dbReference type="HAMAP-Rule" id="MF_00074"/>
    </source>
</evidence>
<keyword evidence="3 6" id="KW-0489">Methyltransferase</keyword>
<dbReference type="AlphaFoldDB" id="A0A844H712"/>
<reference evidence="7 8" key="1">
    <citation type="submission" date="2019-11" db="EMBL/GenBank/DDBJ databases">
        <authorList>
            <person name="Dong K."/>
        </authorList>
    </citation>
    <scope>NUCLEOTIDE SEQUENCE [LARGE SCALE GENOMIC DNA]</scope>
    <source>
        <strain evidence="7 8">JCM 17370</strain>
    </source>
</reference>
<name>A0A844H712_9RHOB</name>
<comment type="catalytic activity">
    <reaction evidence="6">
        <text>guanosine(527) in 16S rRNA + S-adenosyl-L-methionine = N(7)-methylguanosine(527) in 16S rRNA + S-adenosyl-L-homocysteine</text>
        <dbReference type="Rhea" id="RHEA:42732"/>
        <dbReference type="Rhea" id="RHEA-COMP:10209"/>
        <dbReference type="Rhea" id="RHEA-COMP:10210"/>
        <dbReference type="ChEBI" id="CHEBI:57856"/>
        <dbReference type="ChEBI" id="CHEBI:59789"/>
        <dbReference type="ChEBI" id="CHEBI:74269"/>
        <dbReference type="ChEBI" id="CHEBI:74480"/>
        <dbReference type="EC" id="2.1.1.170"/>
    </reaction>
</comment>
<dbReference type="EC" id="2.1.1.170" evidence="6"/>
<comment type="function">
    <text evidence="6">Specifically methylates the N7 position of guanine in position 527 of 16S rRNA.</text>
</comment>
<evidence type="ECO:0000256" key="1">
    <source>
        <dbReference type="ARBA" id="ARBA00022490"/>
    </source>
</evidence>
<dbReference type="PANTHER" id="PTHR31760">
    <property type="entry name" value="S-ADENOSYL-L-METHIONINE-DEPENDENT METHYLTRANSFERASES SUPERFAMILY PROTEIN"/>
    <property type="match status" value="1"/>
</dbReference>
<keyword evidence="1 6" id="KW-0963">Cytoplasm</keyword>
<sequence length="193" mass="21156">MSVSRETEALQHYAALLRKWNPAINLIAPSTVSDLETRHIADSRQLADVSAKANGRWVDIGSGGGLPGLVLAIMRPDLPVSLLESDKRKCSFLRNSVRELGLHNVTVIAERIEQASPLLAANLSARALAPLPLLMSYVARHIDPAGTAWLMKGRNWQSEVDEARRAWSFDMISHPSLTDPDAVILELTGIRHA</sequence>
<dbReference type="InterPro" id="IPR003682">
    <property type="entry name" value="rRNA_ssu_MeTfrase_G"/>
</dbReference>
<feature type="binding site" evidence="6">
    <location>
        <position position="61"/>
    </location>
    <ligand>
        <name>S-adenosyl-L-methionine</name>
        <dbReference type="ChEBI" id="CHEBI:59789"/>
    </ligand>
</feature>
<evidence type="ECO:0000313" key="7">
    <source>
        <dbReference type="EMBL" id="MTH35424.1"/>
    </source>
</evidence>
<dbReference type="Pfam" id="PF02527">
    <property type="entry name" value="GidB"/>
    <property type="match status" value="1"/>
</dbReference>
<dbReference type="EMBL" id="WMIF01000017">
    <property type="protein sequence ID" value="MTH35424.1"/>
    <property type="molecule type" value="Genomic_DNA"/>
</dbReference>
<gene>
    <name evidence="6 7" type="primary">rsmG</name>
    <name evidence="7" type="ORF">GL279_12515</name>
</gene>
<keyword evidence="4 6" id="KW-0808">Transferase</keyword>
<dbReference type="Gene3D" id="3.40.50.150">
    <property type="entry name" value="Vaccinia Virus protein VP39"/>
    <property type="match status" value="1"/>
</dbReference>
<keyword evidence="8" id="KW-1185">Reference proteome</keyword>